<dbReference type="STRING" id="946333.A4W93_16485"/>
<evidence type="ECO:0000313" key="1">
    <source>
        <dbReference type="EMBL" id="ARN21365.1"/>
    </source>
</evidence>
<gene>
    <name evidence="1" type="ORF">A4W93_16485</name>
</gene>
<protein>
    <submittedName>
        <fullName evidence="1">Uncharacterized protein</fullName>
    </submittedName>
</protein>
<organism evidence="1 2">
    <name type="scientific">Piscinibacter gummiphilus</name>
    <dbReference type="NCBI Taxonomy" id="946333"/>
    <lineage>
        <taxon>Bacteria</taxon>
        <taxon>Pseudomonadati</taxon>
        <taxon>Pseudomonadota</taxon>
        <taxon>Betaproteobacteria</taxon>
        <taxon>Burkholderiales</taxon>
        <taxon>Sphaerotilaceae</taxon>
        <taxon>Piscinibacter</taxon>
    </lineage>
</organism>
<reference evidence="1 2" key="1">
    <citation type="submission" date="2016-04" db="EMBL/GenBank/DDBJ databases">
        <title>Complete genome sequence of natural rubber-degrading, novel Gram-negative bacterium, Rhizobacter gummiphilus strain NS21.</title>
        <authorList>
            <person name="Tabata M."/>
            <person name="Kasai D."/>
            <person name="Fukuda M."/>
        </authorList>
    </citation>
    <scope>NUCLEOTIDE SEQUENCE [LARGE SCALE GENOMIC DNA]</scope>
    <source>
        <strain evidence="1 2">NS21</strain>
    </source>
</reference>
<sequence length="140" mass="14846">MRDVNIKAVTLGVLVSLAVVLVLSVILFAVFGGHLLDTEMGDAEFEAAVNALVLTPAVMFWTFAASAVATVLGAFTTTRIAQRALFPNIVAFLVVSVVLSLLVSDNIYPLWAEVVSYVLMLPSAYAGVYLASRPGAARRS</sequence>
<dbReference type="KEGG" id="rgu:A4W93_16485"/>
<proteinExistence type="predicted"/>
<dbReference type="EMBL" id="CP015118">
    <property type="protein sequence ID" value="ARN21365.1"/>
    <property type="molecule type" value="Genomic_DNA"/>
</dbReference>
<dbReference type="RefSeq" id="WP_085751655.1">
    <property type="nucleotide sequence ID" value="NZ_BSPR01000013.1"/>
</dbReference>
<name>A0A1W6LAP3_9BURK</name>
<keyword evidence="2" id="KW-1185">Reference proteome</keyword>
<dbReference type="Proteomes" id="UP000193427">
    <property type="component" value="Chromosome"/>
</dbReference>
<evidence type="ECO:0000313" key="2">
    <source>
        <dbReference type="Proteomes" id="UP000193427"/>
    </source>
</evidence>
<dbReference type="AlphaFoldDB" id="A0A1W6LAP3"/>
<accession>A0A1W6LAP3</accession>